<evidence type="ECO:0000259" key="3">
    <source>
        <dbReference type="Pfam" id="PF00675"/>
    </source>
</evidence>
<dbReference type="AlphaFoldDB" id="A0A8J5QI23"/>
<evidence type="ECO:0000313" key="6">
    <source>
        <dbReference type="Proteomes" id="UP000694255"/>
    </source>
</evidence>
<comment type="similarity">
    <text evidence="2">Belongs to the peptidase M16 family.</text>
</comment>
<proteinExistence type="inferred from homology"/>
<organism evidence="5 6">
    <name type="scientific">[Candida] subhashii</name>
    <dbReference type="NCBI Taxonomy" id="561895"/>
    <lineage>
        <taxon>Eukaryota</taxon>
        <taxon>Fungi</taxon>
        <taxon>Dikarya</taxon>
        <taxon>Ascomycota</taxon>
        <taxon>Saccharomycotina</taxon>
        <taxon>Pichiomycetes</taxon>
        <taxon>Debaryomycetaceae</taxon>
        <taxon>Spathaspora</taxon>
    </lineage>
</organism>
<sequence length="517" mass="57162">MWSRIARSSVKDGAIKKQLRLISNRKLSNATGLTTTTLGNNLEMTTLKNRLRVVSDSSPGHFSALGAFVDAGSRYEDPQRPGLSHVMSRLAFKSTEKFSGEAMMDRLATLGGNYRPEALRESMIYQAGVFNKDVEQMLECIAQTIRYPKLTDEEVEWVLQSTAYEAESLQYNTDSLLSEKLHEVAYQDNTVGIPLSCPLERVNEIQKDEIVNFHNKFYQPQNIIIAMVGVPHEIALKYTLDNFGDWEVDPSKQFKPEVGKVNYTGGEIFIPHQKPLYSNQPELYHMQIAFETSGIHDDLYPVSVLAKLLGGGASFSSGGPGKGMFSRLNTQVLNRHHFVNSCISISHPYMGTGLLGVSISLVPQAAHVSSQIIAHELAKLLESDPAKGGLKENELSRAKNQLCSNLLTTKESKVATLDDLGRQVQYQGKVTSIDEMVDRVNAVSLTDLRNIAEQIFTGNVVTKGASSGIPSVVMQGDREAFGDVEFVLRHYGLGKYPGPPILEPRSFAVKESKGWFS</sequence>
<dbReference type="GeneID" id="73471785"/>
<reference evidence="5 6" key="1">
    <citation type="journal article" date="2021" name="DNA Res.">
        <title>Genome analysis of Candida subhashii reveals its hybrid nature and dual mitochondrial genome conformations.</title>
        <authorList>
            <person name="Mixao V."/>
            <person name="Hegedusova E."/>
            <person name="Saus E."/>
            <person name="Pryszcz L.P."/>
            <person name="Cillingova A."/>
            <person name="Nosek J."/>
            <person name="Gabaldon T."/>
        </authorList>
    </citation>
    <scope>NUCLEOTIDE SEQUENCE [LARGE SCALE GENOMIC DNA]</scope>
    <source>
        <strain evidence="5 6">CBS 10753</strain>
    </source>
</reference>
<feature type="domain" description="Peptidase M16 C-terminal" evidence="4">
    <location>
        <begin position="205"/>
        <end position="402"/>
    </location>
</feature>
<comment type="caution">
    <text evidence="5">The sequence shown here is derived from an EMBL/GenBank/DDBJ whole genome shotgun (WGS) entry which is preliminary data.</text>
</comment>
<dbReference type="Pfam" id="PF05193">
    <property type="entry name" value="Peptidase_M16_C"/>
    <property type="match status" value="1"/>
</dbReference>
<feature type="domain" description="Peptidase M16 N-terminal" evidence="3">
    <location>
        <begin position="52"/>
        <end position="198"/>
    </location>
</feature>
<dbReference type="GO" id="GO:0006627">
    <property type="term" value="P:protein processing involved in protein targeting to mitochondrion"/>
    <property type="evidence" value="ECO:0007669"/>
    <property type="project" value="TreeGrafter"/>
</dbReference>
<evidence type="ECO:0000256" key="1">
    <source>
        <dbReference type="ARBA" id="ARBA00002123"/>
    </source>
</evidence>
<dbReference type="PANTHER" id="PTHR11851:SF49">
    <property type="entry name" value="MITOCHONDRIAL-PROCESSING PEPTIDASE SUBUNIT ALPHA"/>
    <property type="match status" value="1"/>
</dbReference>
<dbReference type="PANTHER" id="PTHR11851">
    <property type="entry name" value="METALLOPROTEASE"/>
    <property type="match status" value="1"/>
</dbReference>
<dbReference type="GO" id="GO:0005739">
    <property type="term" value="C:mitochondrion"/>
    <property type="evidence" value="ECO:0007669"/>
    <property type="project" value="TreeGrafter"/>
</dbReference>
<dbReference type="OrthoDB" id="277191at2759"/>
<dbReference type="Proteomes" id="UP000694255">
    <property type="component" value="Unassembled WGS sequence"/>
</dbReference>
<dbReference type="InterPro" id="IPR050361">
    <property type="entry name" value="MPP/UQCRC_Complex"/>
</dbReference>
<evidence type="ECO:0000259" key="4">
    <source>
        <dbReference type="Pfam" id="PF05193"/>
    </source>
</evidence>
<gene>
    <name evidence="5" type="ORF">J8A68_004985</name>
</gene>
<name>A0A8J5QI23_9ASCO</name>
<evidence type="ECO:0000313" key="5">
    <source>
        <dbReference type="EMBL" id="KAG7661526.1"/>
    </source>
</evidence>
<keyword evidence="6" id="KW-1185">Reference proteome</keyword>
<dbReference type="RefSeq" id="XP_049261759.1">
    <property type="nucleotide sequence ID" value="XM_049409001.1"/>
</dbReference>
<dbReference type="InterPro" id="IPR007863">
    <property type="entry name" value="Peptidase_M16_C"/>
</dbReference>
<accession>A0A8J5QI23</accession>
<dbReference type="Pfam" id="PF00675">
    <property type="entry name" value="Peptidase_M16"/>
    <property type="match status" value="1"/>
</dbReference>
<protein>
    <submittedName>
        <fullName evidence="5">MAS2</fullName>
    </submittedName>
</protein>
<dbReference type="EMBL" id="JAGSYN010000218">
    <property type="protein sequence ID" value="KAG7661526.1"/>
    <property type="molecule type" value="Genomic_DNA"/>
</dbReference>
<comment type="function">
    <text evidence="1">Substrate recognition and binding subunit of the essential mitochondrial processing protease (MPP), which cleaves the mitochondrial sequence off newly imported precursors proteins.</text>
</comment>
<evidence type="ECO:0000256" key="2">
    <source>
        <dbReference type="ARBA" id="ARBA00007261"/>
    </source>
</evidence>
<dbReference type="InterPro" id="IPR011765">
    <property type="entry name" value="Pept_M16_N"/>
</dbReference>